<organism evidence="1 2">
    <name type="scientific">Oceaniferula marina</name>
    <dbReference type="NCBI Taxonomy" id="2748318"/>
    <lineage>
        <taxon>Bacteria</taxon>
        <taxon>Pseudomonadati</taxon>
        <taxon>Verrucomicrobiota</taxon>
        <taxon>Verrucomicrobiia</taxon>
        <taxon>Verrucomicrobiales</taxon>
        <taxon>Verrucomicrobiaceae</taxon>
        <taxon>Oceaniferula</taxon>
    </lineage>
</organism>
<comment type="caution">
    <text evidence="1">The sequence shown here is derived from an EMBL/GenBank/DDBJ whole genome shotgun (WGS) entry which is preliminary data.</text>
</comment>
<name>A0A851GRZ7_9BACT</name>
<dbReference type="EMBL" id="JACBAZ010000042">
    <property type="protein sequence ID" value="NWK57807.1"/>
    <property type="molecule type" value="Genomic_DNA"/>
</dbReference>
<protein>
    <submittedName>
        <fullName evidence="1">Uncharacterized protein</fullName>
    </submittedName>
</protein>
<evidence type="ECO:0000313" key="2">
    <source>
        <dbReference type="Proteomes" id="UP000557872"/>
    </source>
</evidence>
<reference evidence="1 2" key="1">
    <citation type="submission" date="2020-07" db="EMBL/GenBank/DDBJ databases">
        <title>Roseicoccus Jingziensis gen. nov., sp. nov., isolated from coastal seawater.</title>
        <authorList>
            <person name="Feng X."/>
        </authorList>
    </citation>
    <scope>NUCLEOTIDE SEQUENCE [LARGE SCALE GENOMIC DNA]</scope>
    <source>
        <strain evidence="1 2">N1E253</strain>
    </source>
</reference>
<keyword evidence="2" id="KW-1185">Reference proteome</keyword>
<dbReference type="AlphaFoldDB" id="A0A851GRZ7"/>
<sequence>MNIYLTINDVRSRSTSRYDIEQWGGRLLGCYEVYISLDGIDYCFKWVMAGDSVNKPCPEAYDEDDGYDLFLKSLWDKGRHSVMRPFMRRFEDAVCMAMHSVHSRGEEQTIDFPIVIKQAEQGAAPNP</sequence>
<proteinExistence type="predicted"/>
<evidence type="ECO:0000313" key="1">
    <source>
        <dbReference type="EMBL" id="NWK57807.1"/>
    </source>
</evidence>
<accession>A0A851GRZ7</accession>
<dbReference type="RefSeq" id="WP_178935311.1">
    <property type="nucleotide sequence ID" value="NZ_JACBAZ010000042.1"/>
</dbReference>
<gene>
    <name evidence="1" type="ORF">HW115_19465</name>
</gene>
<dbReference type="Proteomes" id="UP000557872">
    <property type="component" value="Unassembled WGS sequence"/>
</dbReference>